<dbReference type="Proteomes" id="UP000267029">
    <property type="component" value="Unassembled WGS sequence"/>
</dbReference>
<comment type="subcellular location">
    <subcellularLocation>
        <location evidence="1">Membrane</location>
        <topology evidence="1">Multi-pass membrane protein</topology>
    </subcellularLocation>
</comment>
<name>A0A158QU34_MESCO</name>
<dbReference type="GO" id="GO:0016020">
    <property type="term" value="C:membrane"/>
    <property type="evidence" value="ECO:0007669"/>
    <property type="project" value="UniProtKB-SubCell"/>
</dbReference>
<dbReference type="EMBL" id="UXSR01005207">
    <property type="protein sequence ID" value="VDD79703.1"/>
    <property type="molecule type" value="Genomic_DNA"/>
</dbReference>
<protein>
    <recommendedName>
        <fullName evidence="10">TLC domain-containing protein</fullName>
    </recommendedName>
</protein>
<evidence type="ECO:0000256" key="2">
    <source>
        <dbReference type="ARBA" id="ARBA00004760"/>
    </source>
</evidence>
<accession>A0A158QU34</accession>
<reference evidence="11 12" key="1">
    <citation type="submission" date="2018-10" db="EMBL/GenBank/DDBJ databases">
        <authorList>
            <consortium name="Pathogen Informatics"/>
        </authorList>
    </citation>
    <scope>NUCLEOTIDE SEQUENCE [LARGE SCALE GENOMIC DNA]</scope>
</reference>
<proteinExistence type="predicted"/>
<keyword evidence="6 7" id="KW-0472">Membrane</keyword>
<evidence type="ECO:0000256" key="6">
    <source>
        <dbReference type="ARBA" id="ARBA00023136"/>
    </source>
</evidence>
<feature type="region of interest" description="Disordered" evidence="8">
    <location>
        <begin position="200"/>
        <end position="228"/>
    </location>
</feature>
<dbReference type="PANTHER" id="PTHR12560">
    <property type="entry name" value="LONGEVITY ASSURANCE FACTOR 1 LAG1"/>
    <property type="match status" value="1"/>
</dbReference>
<dbReference type="PANTHER" id="PTHR12560:SF58">
    <property type="entry name" value="CERAMIDE SYNTHASE 1"/>
    <property type="match status" value="1"/>
</dbReference>
<dbReference type="AlphaFoldDB" id="A0A158QU34"/>
<evidence type="ECO:0000313" key="11">
    <source>
        <dbReference type="EMBL" id="VDD79703.1"/>
    </source>
</evidence>
<comment type="pathway">
    <text evidence="2">Lipid metabolism; sphingolipid metabolism.</text>
</comment>
<sequence length="789" mass="90869">MVPSKCGHVWYVEWQPFEVAEAYQNLDEVPLPEALHEVLIFNEECVDLMDDFEDLLPPFLLQRTDIPDSSSTAFANEECAFPDETLNISDSTDVVIVEENDQPLKQPESSRVLRPRAIIDAVHLKRPSPRKPIYKNVTRSKKSNGRRNKIKKAINHPPAESACPTPMPCQHQVMLGLPSVHDLIDLAACIGAALSASNKAVPPPQLSLQKQTQPVTSSRSQKRKQATINTITNTAEMESTAILRRSRAVFSRLQSKACRVAVSRSSEFLLKHPFLYPWERDEDRMAGGQWRDRRDCYKALLRSLEERVQYVDTDSDAENSPPLPRSGEPRASGKRQPKFSTMGALKWLTIAIFVVSVANSIEDEEYVWMTDPQTQERYQVLRSTYDRDKVFFVGVSTLSNRFSPSYLDVLANQCYAMTGPPSLFEFLNHTSTAVAEFCFNPDIYSYSFEIYLRLFETIRWGPYMVAGLVAVGFTIARFFFTKFFLQTKIGQPFTTEHSQRKAMTPLWNTISYSLLFIVESAILLNSGYEDFVYPLCIFKKIHFKPGYFDEPFPWQYYWLYMFQVGFYIHSFYAALRLDNKRKDTSVILIHHVLTIALLSFSFFARPVCFSTFCLPFAQTNTGKSLCLIQIIFYLPCRFYRVGLLVLFLHDISDVILESGKFLIALRSKFPANATRLERIANCLFGAFVISWFYLRIYLFPTKVIYATTWGVYLTHLDREAYFFLFFNTMLAALYLLHIYWSYFIVVMLCKKVMGRMPRIEDERDFESDTSTNGFCKPVANGVLNHEKAQ</sequence>
<evidence type="ECO:0000256" key="4">
    <source>
        <dbReference type="ARBA" id="ARBA00022692"/>
    </source>
</evidence>
<feature type="transmembrane region" description="Helical" evidence="9">
    <location>
        <begin position="557"/>
        <end position="575"/>
    </location>
</feature>
<keyword evidence="5 9" id="KW-1133">Transmembrane helix</keyword>
<keyword evidence="12" id="KW-1185">Reference proteome</keyword>
<feature type="transmembrane region" description="Helical" evidence="9">
    <location>
        <begin position="587"/>
        <end position="607"/>
    </location>
</feature>
<organism evidence="11 12">
    <name type="scientific">Mesocestoides corti</name>
    <name type="common">Flatworm</name>
    <dbReference type="NCBI Taxonomy" id="53468"/>
    <lineage>
        <taxon>Eukaryota</taxon>
        <taxon>Metazoa</taxon>
        <taxon>Spiralia</taxon>
        <taxon>Lophotrochozoa</taxon>
        <taxon>Platyhelminthes</taxon>
        <taxon>Cestoda</taxon>
        <taxon>Eucestoda</taxon>
        <taxon>Cyclophyllidea</taxon>
        <taxon>Mesocestoididae</taxon>
        <taxon>Mesocestoides</taxon>
    </lineage>
</organism>
<dbReference type="PROSITE" id="PS50922">
    <property type="entry name" value="TLC"/>
    <property type="match status" value="1"/>
</dbReference>
<dbReference type="InterPro" id="IPR006634">
    <property type="entry name" value="TLC-dom"/>
</dbReference>
<evidence type="ECO:0000256" key="5">
    <source>
        <dbReference type="ARBA" id="ARBA00022989"/>
    </source>
</evidence>
<feature type="compositionally biased region" description="Polar residues" evidence="8">
    <location>
        <begin position="206"/>
        <end position="219"/>
    </location>
</feature>
<evidence type="ECO:0000256" key="9">
    <source>
        <dbReference type="SAM" id="Phobius"/>
    </source>
</evidence>
<dbReference type="STRING" id="53468.A0A158QU34"/>
<dbReference type="InterPro" id="IPR016439">
    <property type="entry name" value="Lag1/Lac1-like"/>
</dbReference>
<dbReference type="GO" id="GO:0050291">
    <property type="term" value="F:sphingosine N-acyltransferase activity"/>
    <property type="evidence" value="ECO:0007669"/>
    <property type="project" value="InterPro"/>
</dbReference>
<feature type="domain" description="TLC" evidence="10">
    <location>
        <begin position="505"/>
        <end position="753"/>
    </location>
</feature>
<evidence type="ECO:0000256" key="7">
    <source>
        <dbReference type="PROSITE-ProRule" id="PRU00205"/>
    </source>
</evidence>
<dbReference type="GO" id="GO:0046513">
    <property type="term" value="P:ceramide biosynthetic process"/>
    <property type="evidence" value="ECO:0007669"/>
    <property type="project" value="InterPro"/>
</dbReference>
<gene>
    <name evidence="11" type="ORF">MCOS_LOCUS5706</name>
</gene>
<evidence type="ECO:0000256" key="3">
    <source>
        <dbReference type="ARBA" id="ARBA00004991"/>
    </source>
</evidence>
<feature type="transmembrane region" description="Helical" evidence="9">
    <location>
        <begin position="506"/>
        <end position="524"/>
    </location>
</feature>
<evidence type="ECO:0000259" key="10">
    <source>
        <dbReference type="PROSITE" id="PS50922"/>
    </source>
</evidence>
<evidence type="ECO:0000256" key="1">
    <source>
        <dbReference type="ARBA" id="ARBA00004141"/>
    </source>
</evidence>
<evidence type="ECO:0000256" key="8">
    <source>
        <dbReference type="SAM" id="MobiDB-lite"/>
    </source>
</evidence>
<feature type="transmembrane region" description="Helical" evidence="9">
    <location>
        <begin position="627"/>
        <end position="648"/>
    </location>
</feature>
<feature type="transmembrane region" description="Helical" evidence="9">
    <location>
        <begin position="720"/>
        <end position="749"/>
    </location>
</feature>
<keyword evidence="4 7" id="KW-0812">Transmembrane</keyword>
<dbReference type="UniPathway" id="UPA00222"/>
<feature type="transmembrane region" description="Helical" evidence="9">
    <location>
        <begin position="463"/>
        <end position="485"/>
    </location>
</feature>
<evidence type="ECO:0000313" key="12">
    <source>
        <dbReference type="Proteomes" id="UP000267029"/>
    </source>
</evidence>
<feature type="region of interest" description="Disordered" evidence="8">
    <location>
        <begin position="311"/>
        <end position="337"/>
    </location>
</feature>
<dbReference type="Pfam" id="PF03798">
    <property type="entry name" value="TRAM_LAG1_CLN8"/>
    <property type="match status" value="2"/>
</dbReference>
<comment type="pathway">
    <text evidence="3">Sphingolipid metabolism.</text>
</comment>
<dbReference type="OrthoDB" id="537032at2759"/>
<feature type="transmembrane region" description="Helical" evidence="9">
    <location>
        <begin position="679"/>
        <end position="700"/>
    </location>
</feature>
<dbReference type="SMART" id="SM00724">
    <property type="entry name" value="TLC"/>
    <property type="match status" value="1"/>
</dbReference>